<comment type="caution">
    <text evidence="3">The sequence shown here is derived from an EMBL/GenBank/DDBJ whole genome shotgun (WGS) entry which is preliminary data.</text>
</comment>
<dbReference type="PROSITE" id="PS50181">
    <property type="entry name" value="FBOX"/>
    <property type="match status" value="1"/>
</dbReference>
<evidence type="ECO:0000256" key="1">
    <source>
        <dbReference type="SAM" id="MobiDB-lite"/>
    </source>
</evidence>
<dbReference type="CDD" id="cd09917">
    <property type="entry name" value="F-box_SF"/>
    <property type="match status" value="1"/>
</dbReference>
<name>A0ABP0E819_9PEZI</name>
<gene>
    <name evidence="3" type="ORF">SEPCBS119000_006589</name>
</gene>
<evidence type="ECO:0000259" key="2">
    <source>
        <dbReference type="PROSITE" id="PS50181"/>
    </source>
</evidence>
<dbReference type="EMBL" id="CAWUON010000191">
    <property type="protein sequence ID" value="CAK7275230.1"/>
    <property type="molecule type" value="Genomic_DNA"/>
</dbReference>
<feature type="compositionally biased region" description="Acidic residues" evidence="1">
    <location>
        <begin position="491"/>
        <end position="502"/>
    </location>
</feature>
<protein>
    <recommendedName>
        <fullName evidence="2">F-box domain-containing protein</fullName>
    </recommendedName>
</protein>
<dbReference type="SUPFAM" id="SSF81383">
    <property type="entry name" value="F-box domain"/>
    <property type="match status" value="1"/>
</dbReference>
<feature type="domain" description="F-box" evidence="2">
    <location>
        <begin position="12"/>
        <end position="61"/>
    </location>
</feature>
<dbReference type="Pfam" id="PF12937">
    <property type="entry name" value="F-box-like"/>
    <property type="match status" value="1"/>
</dbReference>
<evidence type="ECO:0000313" key="4">
    <source>
        <dbReference type="Proteomes" id="UP001642502"/>
    </source>
</evidence>
<proteinExistence type="predicted"/>
<evidence type="ECO:0000313" key="3">
    <source>
        <dbReference type="EMBL" id="CAK7275230.1"/>
    </source>
</evidence>
<accession>A0ABP0E819</accession>
<dbReference type="InterPro" id="IPR001810">
    <property type="entry name" value="F-box_dom"/>
</dbReference>
<feature type="region of interest" description="Disordered" evidence="1">
    <location>
        <begin position="490"/>
        <end position="525"/>
    </location>
</feature>
<dbReference type="InterPro" id="IPR036047">
    <property type="entry name" value="F-box-like_dom_sf"/>
</dbReference>
<feature type="compositionally biased region" description="Acidic residues" evidence="1">
    <location>
        <begin position="509"/>
        <end position="525"/>
    </location>
</feature>
<keyword evidence="4" id="KW-1185">Reference proteome</keyword>
<organism evidence="3 4">
    <name type="scientific">Sporothrix epigloea</name>
    <dbReference type="NCBI Taxonomy" id="1892477"/>
    <lineage>
        <taxon>Eukaryota</taxon>
        <taxon>Fungi</taxon>
        <taxon>Dikarya</taxon>
        <taxon>Ascomycota</taxon>
        <taxon>Pezizomycotina</taxon>
        <taxon>Sordariomycetes</taxon>
        <taxon>Sordariomycetidae</taxon>
        <taxon>Ophiostomatales</taxon>
        <taxon>Ophiostomataceae</taxon>
        <taxon>Sporothrix</taxon>
    </lineage>
</organism>
<dbReference type="SMART" id="SM00256">
    <property type="entry name" value="FBOX"/>
    <property type="match status" value="1"/>
</dbReference>
<sequence>MTDANAPLAPAPDCLSRLPVELLLRITRQLKTPDLCAVRLCSRSLEQALHHFFLQEFFRRKQFMLTELSLQALLDIARHPVLSQTLRHVSIGLDEYFVNSHEFPKDEKMGRFLIMAVAEQNALMTNGRAIRLLSAAFSLLPNLETVQLREYDSLTRFRDGPHEAWRSYGAQSAWPQMGESANILPRKTSSPHFSSRAFAIMMTALAQSTARPLNLEVLISTNQNGLGFSAFDLIPAPRLTLCGGGDLKDEKDDVYVVDVLAGLRRLHLKLQFNLHPQDVNNHVMYGAPFNGASRPQVLAERLPLHAWLAHCPNIEWLRLNLEEQADDYNDNFLALLGAPLPDSYPLPPGSAASRDLTLPFASHLRRLDLGMASCYYHVLLGLLRRLPALEHLSLWRLSLLEKATHPHSSWESFLRVLAKDRLGKQLKKMMLGRLRTVLFHYTFSSMQRTHNVTLNRERSIEYTAEVGVSMASWLQKLKIRYKRDAWHQSDADGDENFLDDPESNVHEYDSEDEHEGSEEGEEHFG</sequence>
<dbReference type="Proteomes" id="UP001642502">
    <property type="component" value="Unassembled WGS sequence"/>
</dbReference>
<reference evidence="3 4" key="1">
    <citation type="submission" date="2024-01" db="EMBL/GenBank/DDBJ databases">
        <authorList>
            <person name="Allen C."/>
            <person name="Tagirdzhanova G."/>
        </authorList>
    </citation>
    <scope>NUCLEOTIDE SEQUENCE [LARGE SCALE GENOMIC DNA]</scope>
    <source>
        <strain evidence="3 4">CBS 119000</strain>
    </source>
</reference>